<sequence length="298" mass="33365">MENMDRELIIRWEEVDPPKVLVRPWKATFENERNGTKDAMEIVLKSYLESDNFIISDYAAAEGLDTTKSTRPFQYLLCGISQADKDRLLECPVIASEQGTVVIAPFSQQMPPFLVSIEGTSCKNNDTGKAAILSAATKTLRGAVSIASWFEDVAGQGAFGDITENLDAKWQMANPETRIGVWNIYTNKMPQNILLADYLDLTAKLRTLTFRTTLNGNGKGARTFECKNCKSIDHPSSTCPFYDIRGWLGPTRDQPEQGNRSERPERSDERRGSWNRGRGRGGPRGGYANKPPSFRNRT</sequence>
<evidence type="ECO:0000313" key="3">
    <source>
        <dbReference type="Proteomes" id="UP001213000"/>
    </source>
</evidence>
<comment type="caution">
    <text evidence="2">The sequence shown here is derived from an EMBL/GenBank/DDBJ whole genome shotgun (WGS) entry which is preliminary data.</text>
</comment>
<gene>
    <name evidence="2" type="ORF">NP233_g2590</name>
</gene>
<proteinExistence type="predicted"/>
<dbReference type="EMBL" id="JANIEX010000112">
    <property type="protein sequence ID" value="KAJ3573177.1"/>
    <property type="molecule type" value="Genomic_DNA"/>
</dbReference>
<reference evidence="2" key="1">
    <citation type="submission" date="2022-07" db="EMBL/GenBank/DDBJ databases">
        <title>Genome Sequence of Leucocoprinus birnbaumii.</title>
        <authorList>
            <person name="Buettner E."/>
        </authorList>
    </citation>
    <scope>NUCLEOTIDE SEQUENCE</scope>
    <source>
        <strain evidence="2">VT141</strain>
    </source>
</reference>
<organism evidence="2 3">
    <name type="scientific">Leucocoprinus birnbaumii</name>
    <dbReference type="NCBI Taxonomy" id="56174"/>
    <lineage>
        <taxon>Eukaryota</taxon>
        <taxon>Fungi</taxon>
        <taxon>Dikarya</taxon>
        <taxon>Basidiomycota</taxon>
        <taxon>Agaricomycotina</taxon>
        <taxon>Agaricomycetes</taxon>
        <taxon>Agaricomycetidae</taxon>
        <taxon>Agaricales</taxon>
        <taxon>Agaricineae</taxon>
        <taxon>Agaricaceae</taxon>
        <taxon>Leucocoprinus</taxon>
    </lineage>
</organism>
<protein>
    <submittedName>
        <fullName evidence="2">Uncharacterized protein</fullName>
    </submittedName>
</protein>
<feature type="region of interest" description="Disordered" evidence="1">
    <location>
        <begin position="249"/>
        <end position="298"/>
    </location>
</feature>
<evidence type="ECO:0000256" key="1">
    <source>
        <dbReference type="SAM" id="MobiDB-lite"/>
    </source>
</evidence>
<accession>A0AAD5YUQ5</accession>
<evidence type="ECO:0000313" key="2">
    <source>
        <dbReference type="EMBL" id="KAJ3573177.1"/>
    </source>
</evidence>
<dbReference type="Proteomes" id="UP001213000">
    <property type="component" value="Unassembled WGS sequence"/>
</dbReference>
<name>A0AAD5YUQ5_9AGAR</name>
<feature type="compositionally biased region" description="Basic and acidic residues" evidence="1">
    <location>
        <begin position="253"/>
        <end position="272"/>
    </location>
</feature>
<keyword evidence="3" id="KW-1185">Reference proteome</keyword>
<dbReference type="AlphaFoldDB" id="A0AAD5YUQ5"/>